<dbReference type="GO" id="GO:0005737">
    <property type="term" value="C:cytoplasm"/>
    <property type="evidence" value="ECO:0007669"/>
    <property type="project" value="InterPro"/>
</dbReference>
<dbReference type="SUPFAM" id="SSF51395">
    <property type="entry name" value="FMN-linked oxidoreductases"/>
    <property type="match status" value="1"/>
</dbReference>
<dbReference type="Gene3D" id="3.20.20.70">
    <property type="entry name" value="Aldolase class I"/>
    <property type="match status" value="1"/>
</dbReference>
<dbReference type="Pfam" id="PF01180">
    <property type="entry name" value="DHO_dh"/>
    <property type="match status" value="1"/>
</dbReference>
<dbReference type="PIRSF" id="PIRSF000164">
    <property type="entry name" value="DHO_oxidase"/>
    <property type="match status" value="1"/>
</dbReference>
<feature type="binding site" evidence="13">
    <location>
        <position position="216"/>
    </location>
    <ligand>
        <name>FMN</name>
        <dbReference type="ChEBI" id="CHEBI:58210"/>
    </ligand>
</feature>
<feature type="binding site" evidence="13">
    <location>
        <position position="171"/>
    </location>
    <ligand>
        <name>FMN</name>
        <dbReference type="ChEBI" id="CHEBI:58210"/>
    </ligand>
</feature>
<comment type="function">
    <text evidence="1 13">Catalyzes the conversion of dihydroorotate to orotate with quinone as electron acceptor.</text>
</comment>
<comment type="caution">
    <text evidence="15">The sequence shown here is derived from an EMBL/GenBank/DDBJ whole genome shotgun (WGS) entry which is preliminary data.</text>
</comment>
<dbReference type="NCBIfam" id="TIGR01036">
    <property type="entry name" value="pyrD_sub2"/>
    <property type="match status" value="1"/>
</dbReference>
<feature type="binding site" evidence="13">
    <location>
        <position position="296"/>
    </location>
    <ligand>
        <name>FMN</name>
        <dbReference type="ChEBI" id="CHEBI:58210"/>
    </ligand>
</feature>
<keyword evidence="8 13" id="KW-0288">FMN</keyword>
<keyword evidence="10 13" id="KW-0560">Oxidoreductase</keyword>
<dbReference type="GO" id="GO:0044205">
    <property type="term" value="P:'de novo' UMP biosynthetic process"/>
    <property type="evidence" value="ECO:0007669"/>
    <property type="project" value="UniProtKB-UniRule"/>
</dbReference>
<evidence type="ECO:0000256" key="7">
    <source>
        <dbReference type="ARBA" id="ARBA00022630"/>
    </source>
</evidence>
<comment type="similarity">
    <text evidence="4 13">Belongs to the dihydroorotate dehydrogenase family. Type 2 subfamily.</text>
</comment>
<protein>
    <recommendedName>
        <fullName evidence="13">Dihydroorotate dehydrogenase (quinone)</fullName>
        <ecNumber evidence="13">1.3.5.2</ecNumber>
    </recommendedName>
    <alternativeName>
        <fullName evidence="13">DHOdehase</fullName>
        <shortName evidence="13">DHOD</shortName>
        <shortName evidence="13">DHODase</shortName>
    </alternativeName>
    <alternativeName>
        <fullName evidence="13">Dihydroorotate oxidase</fullName>
    </alternativeName>
</protein>
<dbReference type="InterPro" id="IPR005720">
    <property type="entry name" value="Dihydroorotate_DH_cat"/>
</dbReference>
<evidence type="ECO:0000256" key="11">
    <source>
        <dbReference type="ARBA" id="ARBA00023136"/>
    </source>
</evidence>
<evidence type="ECO:0000256" key="2">
    <source>
        <dbReference type="ARBA" id="ARBA00004202"/>
    </source>
</evidence>
<evidence type="ECO:0000256" key="12">
    <source>
        <dbReference type="ARBA" id="ARBA00048639"/>
    </source>
</evidence>
<feature type="active site" description="Nucleophile" evidence="13">
    <location>
        <position position="174"/>
    </location>
</feature>
<feature type="domain" description="Dihydroorotate dehydrogenase catalytic" evidence="14">
    <location>
        <begin position="44"/>
        <end position="335"/>
    </location>
</feature>
<organism evidence="15 16">
    <name type="scientific">Pseudomonas putida</name>
    <name type="common">Arthrobacter siderocapsulatus</name>
    <dbReference type="NCBI Taxonomy" id="303"/>
    <lineage>
        <taxon>Bacteria</taxon>
        <taxon>Pseudomonadati</taxon>
        <taxon>Pseudomonadota</taxon>
        <taxon>Gammaproteobacteria</taxon>
        <taxon>Pseudomonadales</taxon>
        <taxon>Pseudomonadaceae</taxon>
        <taxon>Pseudomonas</taxon>
    </lineage>
</organism>
<comment type="subcellular location">
    <subcellularLocation>
        <location evidence="2 13">Cell membrane</location>
        <topology evidence="2 13">Peripheral membrane protein</topology>
    </subcellularLocation>
</comment>
<accession>A0A0N8HDZ8</accession>
<feature type="binding site" evidence="13">
    <location>
        <position position="171"/>
    </location>
    <ligand>
        <name>substrate</name>
    </ligand>
</feature>
<dbReference type="GO" id="GO:0005886">
    <property type="term" value="C:plasma membrane"/>
    <property type="evidence" value="ECO:0007669"/>
    <property type="project" value="UniProtKB-SubCell"/>
</dbReference>
<dbReference type="CDD" id="cd04738">
    <property type="entry name" value="DHOD_2_like"/>
    <property type="match status" value="1"/>
</dbReference>
<dbReference type="InterPro" id="IPR013785">
    <property type="entry name" value="Aldolase_TIM"/>
</dbReference>
<dbReference type="PANTHER" id="PTHR48109">
    <property type="entry name" value="DIHYDROOROTATE DEHYDROGENASE (QUINONE), MITOCHONDRIAL-RELATED"/>
    <property type="match status" value="1"/>
</dbReference>
<feature type="binding site" evidence="13">
    <location>
        <begin position="245"/>
        <end position="246"/>
    </location>
    <ligand>
        <name>substrate</name>
    </ligand>
</feature>
<comment type="catalytic activity">
    <reaction evidence="12 13">
        <text>(S)-dihydroorotate + a quinone = orotate + a quinol</text>
        <dbReference type="Rhea" id="RHEA:30187"/>
        <dbReference type="ChEBI" id="CHEBI:24646"/>
        <dbReference type="ChEBI" id="CHEBI:30839"/>
        <dbReference type="ChEBI" id="CHEBI:30864"/>
        <dbReference type="ChEBI" id="CHEBI:132124"/>
        <dbReference type="EC" id="1.3.5.2"/>
    </reaction>
</comment>
<evidence type="ECO:0000256" key="1">
    <source>
        <dbReference type="ARBA" id="ARBA00003125"/>
    </source>
</evidence>
<reference evidence="15 16" key="1">
    <citation type="submission" date="2015-10" db="EMBL/GenBank/DDBJ databases">
        <title>Pseudomonas putida clinical strains.</title>
        <authorList>
            <person name="Molina L."/>
            <person name="Udaondo Z."/>
        </authorList>
    </citation>
    <scope>NUCLEOTIDE SEQUENCE [LARGE SCALE GENOMIC DNA]</scope>
    <source>
        <strain evidence="15 16">HB13667</strain>
    </source>
</reference>
<dbReference type="FunFam" id="3.20.20.70:FF:000028">
    <property type="entry name" value="Dihydroorotate dehydrogenase (quinone)"/>
    <property type="match status" value="1"/>
</dbReference>
<dbReference type="UniPathway" id="UPA00070">
    <property type="reaction ID" value="UER00946"/>
</dbReference>
<dbReference type="EC" id="1.3.5.2" evidence="13"/>
<keyword evidence="9 13" id="KW-0665">Pyrimidine biosynthesis</keyword>
<dbReference type="InterPro" id="IPR005719">
    <property type="entry name" value="Dihydroorotate_DH_2"/>
</dbReference>
<dbReference type="NCBIfam" id="NF003644">
    <property type="entry name" value="PRK05286.1-1"/>
    <property type="match status" value="1"/>
</dbReference>
<dbReference type="NCBIfam" id="NF003652">
    <property type="entry name" value="PRK05286.2-5"/>
    <property type="match status" value="1"/>
</dbReference>
<dbReference type="RefSeq" id="WP_015269500.1">
    <property type="nucleotide sequence ID" value="NZ_LKKS01000127.1"/>
</dbReference>
<dbReference type="NCBIfam" id="NF003645">
    <property type="entry name" value="PRK05286.1-2"/>
    <property type="match status" value="1"/>
</dbReference>
<evidence type="ECO:0000256" key="9">
    <source>
        <dbReference type="ARBA" id="ARBA00022975"/>
    </source>
</evidence>
<evidence type="ECO:0000256" key="6">
    <source>
        <dbReference type="ARBA" id="ARBA00022475"/>
    </source>
</evidence>
<feature type="binding site" evidence="13">
    <location>
        <position position="85"/>
    </location>
    <ligand>
        <name>FMN</name>
        <dbReference type="ChEBI" id="CHEBI:58210"/>
    </ligand>
</feature>
<evidence type="ECO:0000256" key="13">
    <source>
        <dbReference type="HAMAP-Rule" id="MF_00225"/>
    </source>
</evidence>
<feature type="binding site" evidence="13">
    <location>
        <begin position="110"/>
        <end position="114"/>
    </location>
    <ligand>
        <name>substrate</name>
    </ligand>
</feature>
<keyword evidence="7 13" id="KW-0285">Flavoprotein</keyword>
<feature type="binding site" evidence="13">
    <location>
        <begin position="61"/>
        <end position="65"/>
    </location>
    <ligand>
        <name>FMN</name>
        <dbReference type="ChEBI" id="CHEBI:58210"/>
    </ligand>
</feature>
<keyword evidence="6 13" id="KW-1003">Cell membrane</keyword>
<dbReference type="HAMAP" id="MF_00225">
    <property type="entry name" value="DHO_dh_type2"/>
    <property type="match status" value="1"/>
</dbReference>
<gene>
    <name evidence="13" type="primary">pyrD</name>
    <name evidence="15" type="ORF">HB13667_23570</name>
</gene>
<dbReference type="AlphaFoldDB" id="A0A0N8HDZ8"/>
<feature type="binding site" evidence="13">
    <location>
        <position position="65"/>
    </location>
    <ligand>
        <name>substrate</name>
    </ligand>
</feature>
<dbReference type="InterPro" id="IPR012135">
    <property type="entry name" value="Dihydroorotate_DH_1_2"/>
</dbReference>
<evidence type="ECO:0000313" key="15">
    <source>
        <dbReference type="EMBL" id="KPM59972.1"/>
    </source>
</evidence>
<evidence type="ECO:0000256" key="10">
    <source>
        <dbReference type="ARBA" id="ARBA00023002"/>
    </source>
</evidence>
<proteinExistence type="inferred from homology"/>
<feature type="binding site" evidence="13">
    <location>
        <position position="176"/>
    </location>
    <ligand>
        <name>substrate</name>
    </ligand>
</feature>
<sequence length="341" mass="35638">MYTLARQLLFKLSPETSHDLSLDLIGAGGRLGLNGMLCKQPAALPVTVMGLNFANPVGLAAGLDKNGAAIDGFAQLGFGFVEIGTVTPRPQPGNPKPRLFRLPEATAIINRMGFNNLGVDHLLGRVRAARYNGVLGINIGKNFDTPVERAVDDYLICLDKVYTEASYITVNVSSPNTPGLRSLQFGDSLKQLLDALAVRREQLAGTHGKRVPLAIKIAPDMSDEETALVAAALIESGMDAVIATNTTLGREGVEGLPYGGEAGGLSGAPVLEKSTHIVKVLAGELGGKLPIIAAGGITEGRHAAEKIAAGASLVQIYSGFIYKGPALIREAVDAIAAMPRV</sequence>
<evidence type="ECO:0000259" key="14">
    <source>
        <dbReference type="Pfam" id="PF01180"/>
    </source>
</evidence>
<dbReference type="Proteomes" id="UP000050437">
    <property type="component" value="Unassembled WGS sequence"/>
</dbReference>
<comment type="pathway">
    <text evidence="3 13">Pyrimidine metabolism; UMP biosynthesis via de novo pathway; orotate from (S)-dihydroorotate (quinone route): step 1/1.</text>
</comment>
<comment type="cofactor">
    <cofactor evidence="13">
        <name>FMN</name>
        <dbReference type="ChEBI" id="CHEBI:58210"/>
    </cofactor>
    <text evidence="13">Binds 1 FMN per subunit.</text>
</comment>
<dbReference type="PROSITE" id="PS00911">
    <property type="entry name" value="DHODEHASE_1"/>
    <property type="match status" value="1"/>
</dbReference>
<keyword evidence="11 13" id="KW-0472">Membrane</keyword>
<evidence type="ECO:0000313" key="16">
    <source>
        <dbReference type="Proteomes" id="UP000050437"/>
    </source>
</evidence>
<dbReference type="EMBL" id="LKKS01000127">
    <property type="protein sequence ID" value="KPM59972.1"/>
    <property type="molecule type" value="Genomic_DNA"/>
</dbReference>
<dbReference type="NCBIfam" id="NF003646">
    <property type="entry name" value="PRK05286.1-4"/>
    <property type="match status" value="1"/>
</dbReference>
<feature type="binding site" evidence="13">
    <location>
        <begin position="317"/>
        <end position="318"/>
    </location>
    <ligand>
        <name>FMN</name>
        <dbReference type="ChEBI" id="CHEBI:58210"/>
    </ligand>
</feature>
<evidence type="ECO:0000256" key="5">
    <source>
        <dbReference type="ARBA" id="ARBA00011245"/>
    </source>
</evidence>
<dbReference type="InterPro" id="IPR001295">
    <property type="entry name" value="Dihydroorotate_DH_CS"/>
</dbReference>
<feature type="binding site" evidence="13">
    <location>
        <position position="267"/>
    </location>
    <ligand>
        <name>FMN</name>
        <dbReference type="ChEBI" id="CHEBI:58210"/>
    </ligand>
</feature>
<dbReference type="GO" id="GO:0006207">
    <property type="term" value="P:'de novo' pyrimidine nucleobase biosynthetic process"/>
    <property type="evidence" value="ECO:0007669"/>
    <property type="project" value="UniProtKB-UniRule"/>
</dbReference>
<evidence type="ECO:0000256" key="4">
    <source>
        <dbReference type="ARBA" id="ARBA00005359"/>
    </source>
</evidence>
<dbReference type="InterPro" id="IPR050074">
    <property type="entry name" value="DHO_dehydrogenase"/>
</dbReference>
<name>A0A0N8HDZ8_PSEPU</name>
<dbReference type="GO" id="GO:0106430">
    <property type="term" value="F:dihydroorotate dehydrogenase (quinone) activity"/>
    <property type="evidence" value="ECO:0007669"/>
    <property type="project" value="UniProtKB-EC"/>
</dbReference>
<feature type="binding site" evidence="13">
    <location>
        <position position="244"/>
    </location>
    <ligand>
        <name>FMN</name>
        <dbReference type="ChEBI" id="CHEBI:58210"/>
    </ligand>
</feature>
<dbReference type="PANTHER" id="PTHR48109:SF4">
    <property type="entry name" value="DIHYDROOROTATE DEHYDROGENASE (QUINONE), MITOCHONDRIAL"/>
    <property type="match status" value="1"/>
</dbReference>
<evidence type="ECO:0000256" key="8">
    <source>
        <dbReference type="ARBA" id="ARBA00022643"/>
    </source>
</evidence>
<comment type="subunit">
    <text evidence="5 13">Monomer.</text>
</comment>
<feature type="binding site" evidence="13">
    <location>
        <position position="138"/>
    </location>
    <ligand>
        <name>FMN</name>
        <dbReference type="ChEBI" id="CHEBI:58210"/>
    </ligand>
</feature>
<evidence type="ECO:0000256" key="3">
    <source>
        <dbReference type="ARBA" id="ARBA00005161"/>
    </source>
</evidence>